<sequence>MLLALVVDGVKLLLALVNTSCRRHLGPDLVASFLTWLELASVLAMLGLIELANMVPGAPGIH</sequence>
<dbReference type="EMBL" id="JAACNO010000644">
    <property type="protein sequence ID" value="KAF4146193.1"/>
    <property type="molecule type" value="Genomic_DNA"/>
</dbReference>
<dbReference type="Proteomes" id="UP000704712">
    <property type="component" value="Unassembled WGS sequence"/>
</dbReference>
<organism evidence="1 2">
    <name type="scientific">Phytophthora infestans</name>
    <name type="common">Potato late blight agent</name>
    <name type="synonym">Botrytis infestans</name>
    <dbReference type="NCBI Taxonomy" id="4787"/>
    <lineage>
        <taxon>Eukaryota</taxon>
        <taxon>Sar</taxon>
        <taxon>Stramenopiles</taxon>
        <taxon>Oomycota</taxon>
        <taxon>Peronosporomycetes</taxon>
        <taxon>Peronosporales</taxon>
        <taxon>Peronosporaceae</taxon>
        <taxon>Phytophthora</taxon>
    </lineage>
</organism>
<evidence type="ECO:0000313" key="2">
    <source>
        <dbReference type="Proteomes" id="UP000704712"/>
    </source>
</evidence>
<gene>
    <name evidence="1" type="ORF">GN958_ATG04668</name>
</gene>
<evidence type="ECO:0000313" key="1">
    <source>
        <dbReference type="EMBL" id="KAF4146193.1"/>
    </source>
</evidence>
<reference evidence="1" key="1">
    <citation type="submission" date="2020-03" db="EMBL/GenBank/DDBJ databases">
        <title>Hybrid Assembly of Korean Phytophthora infestans isolates.</title>
        <authorList>
            <person name="Prokchorchik M."/>
            <person name="Lee Y."/>
            <person name="Seo J."/>
            <person name="Cho J.-H."/>
            <person name="Park Y.-E."/>
            <person name="Jang D.-C."/>
            <person name="Im J.-S."/>
            <person name="Choi J.-G."/>
            <person name="Park H.-J."/>
            <person name="Lee G.-B."/>
            <person name="Lee Y.-G."/>
            <person name="Hong S.-Y."/>
            <person name="Cho K."/>
            <person name="Sohn K.H."/>
        </authorList>
    </citation>
    <scope>NUCLEOTIDE SEQUENCE</scope>
    <source>
        <strain evidence="1">KR_2_A2</strain>
    </source>
</reference>
<dbReference type="AlphaFoldDB" id="A0A8S9V0U1"/>
<accession>A0A8S9V0U1</accession>
<protein>
    <submittedName>
        <fullName evidence="1">Uncharacterized protein</fullName>
    </submittedName>
</protein>
<comment type="caution">
    <text evidence="1">The sequence shown here is derived from an EMBL/GenBank/DDBJ whole genome shotgun (WGS) entry which is preliminary data.</text>
</comment>
<name>A0A8S9V0U1_PHYIN</name>
<proteinExistence type="predicted"/>